<name>K3X4L6_GLOUD</name>
<dbReference type="InterPro" id="IPR012677">
    <property type="entry name" value="Nucleotide-bd_a/b_plait_sf"/>
</dbReference>
<feature type="region of interest" description="Disordered" evidence="2">
    <location>
        <begin position="444"/>
        <end position="469"/>
    </location>
</feature>
<proteinExistence type="predicted"/>
<dbReference type="Pfam" id="PF04059">
    <property type="entry name" value="RRM_2"/>
    <property type="match status" value="1"/>
</dbReference>
<feature type="compositionally biased region" description="Low complexity" evidence="2">
    <location>
        <begin position="444"/>
        <end position="466"/>
    </location>
</feature>
<dbReference type="OMA" id="NDHFFRT"/>
<dbReference type="eggNOG" id="KOG4660">
    <property type="taxonomic scope" value="Eukaryota"/>
</dbReference>
<feature type="compositionally biased region" description="Basic residues" evidence="2">
    <location>
        <begin position="823"/>
        <end position="835"/>
    </location>
</feature>
<dbReference type="AlphaFoldDB" id="K3X4L6"/>
<dbReference type="Gene3D" id="3.30.70.330">
    <property type="match status" value="1"/>
</dbReference>
<feature type="compositionally biased region" description="Polar residues" evidence="2">
    <location>
        <begin position="904"/>
        <end position="913"/>
    </location>
</feature>
<sequence>MITTTASAPLRDEKPEGVSHRLHPDALSLKAAMIRDGEATDTLVDPDQEIAPGSPIILKDNEAESYDLWSNWSVRSFSERSSSIDSTSQWRNLRSLSIDSKASSATNAGDDDLPLQSISKSLQSLAFASPQEEKHMVAEPPSSNLFASRPRSFSDYSSLRSSSSSHSRHSSMGDKNLWHESSAKIGSESARHAMTSPLYPTSCMELWQAMKTNFPSRHLILKNAKGTFDTTDVTRIRDNMNNFGSLAKVRSEFASEGLLFFTFFELKCAIGAAKHWQSSNFASVAEPSPQRQPSPAFSPPVSSIRSSFPNYTGETIHFCLPYELPDDVNCATLLVQLHGPPMSSNEMRQFSSRYGEVASVLQNDINSSKYIVEYNDARDIDEAIRGLTSSFHASGPITAARTSPPTLDMAKIQLFQERLDTLSVLVAPHLMDLETRARTSFSSSTASLLTSSPTSTPSSPLNGSLLETSADGNGIELSLDVATASRTTSPFDGGLYQIRKSSPSIVNSEDSTIWSGRAAASSSLRPRSSSSSLISIGSSGSSMTSAAAPNMFADPGHYSNPYNPGMTSSAIESSATVPSYAPSHHLQQQQQHGLHLAPAQHPTGAQFHHQHLQQRIMLASGGMMANKYGGPARSGSDPSFRSSNSGSSSAHFGGSFASNSSNGTVTTGRNDQGVGEFSLSIERVSAGEDTRTTLMIRNIPNKYTQQMLLHEINVHHRGQYDFFYLPIDFKNKCNMGYAFINFMDAASIVPFYQEFDSQKWTNFNSEKVCAISYARLQGKQAMITRFQNSSLLEKHESYRPLVFVSSGMNRGKPEPFPASKQQPSHKKQLHHSHHPHHHMMMTMMGGAGDDFNSAAGRMYTMQTHLQQQQQLQALQHAQYQLMANSHHHMNFSNGMPLASQNSGNLNFHHQQQHGFHAPMQHQHQQEQRHAKTTRPLAFGASSSAANNSTAAPTPGYST</sequence>
<feature type="region of interest" description="Disordered" evidence="2">
    <location>
        <begin position="628"/>
        <end position="672"/>
    </location>
</feature>
<reference evidence="5" key="2">
    <citation type="submission" date="2010-04" db="EMBL/GenBank/DDBJ databases">
        <authorList>
            <person name="Buell R."/>
            <person name="Hamilton J."/>
            <person name="Hostetler J."/>
        </authorList>
    </citation>
    <scope>NUCLEOTIDE SEQUENCE [LARGE SCALE GENOMIC DNA]</scope>
    <source>
        <strain evidence="5">DAOM:BR144</strain>
    </source>
</reference>
<dbReference type="Proteomes" id="UP000019132">
    <property type="component" value="Unassembled WGS sequence"/>
</dbReference>
<feature type="region of interest" description="Disordered" evidence="2">
    <location>
        <begin position="939"/>
        <end position="958"/>
    </location>
</feature>
<dbReference type="InterPro" id="IPR035979">
    <property type="entry name" value="RBD_domain_sf"/>
</dbReference>
<dbReference type="VEuPathDB" id="FungiDB:PYU1_G012139"/>
<feature type="compositionally biased region" description="Basic and acidic residues" evidence="2">
    <location>
        <begin position="10"/>
        <end position="22"/>
    </location>
</feature>
<feature type="region of interest" description="Disordered" evidence="2">
    <location>
        <begin position="904"/>
        <end position="933"/>
    </location>
</feature>
<reference evidence="5" key="1">
    <citation type="journal article" date="2010" name="Genome Biol.">
        <title>Genome sequence of the necrotrophic plant pathogen Pythium ultimum reveals original pathogenicity mechanisms and effector repertoire.</title>
        <authorList>
            <person name="Levesque C.A."/>
            <person name="Brouwer H."/>
            <person name="Cano L."/>
            <person name="Hamilton J.P."/>
            <person name="Holt C."/>
            <person name="Huitema E."/>
            <person name="Raffaele S."/>
            <person name="Robideau G.P."/>
            <person name="Thines M."/>
            <person name="Win J."/>
            <person name="Zerillo M.M."/>
            <person name="Beakes G.W."/>
            <person name="Boore J.L."/>
            <person name="Busam D."/>
            <person name="Dumas B."/>
            <person name="Ferriera S."/>
            <person name="Fuerstenberg S.I."/>
            <person name="Gachon C.M."/>
            <person name="Gaulin E."/>
            <person name="Govers F."/>
            <person name="Grenville-Briggs L."/>
            <person name="Horner N."/>
            <person name="Hostetler J."/>
            <person name="Jiang R.H."/>
            <person name="Johnson J."/>
            <person name="Krajaejun T."/>
            <person name="Lin H."/>
            <person name="Meijer H.J."/>
            <person name="Moore B."/>
            <person name="Morris P."/>
            <person name="Phuntmart V."/>
            <person name="Puiu D."/>
            <person name="Shetty J."/>
            <person name="Stajich J.E."/>
            <person name="Tripathy S."/>
            <person name="Wawra S."/>
            <person name="van West P."/>
            <person name="Whitty B.R."/>
            <person name="Coutinho P.M."/>
            <person name="Henrissat B."/>
            <person name="Martin F."/>
            <person name="Thomas P.D."/>
            <person name="Tyler B.M."/>
            <person name="De Vries R.P."/>
            <person name="Kamoun S."/>
            <person name="Yandell M."/>
            <person name="Tisserat N."/>
            <person name="Buell C.R."/>
        </authorList>
    </citation>
    <scope>NUCLEOTIDE SEQUENCE</scope>
    <source>
        <strain evidence="5">DAOM:BR144</strain>
    </source>
</reference>
<reference evidence="4" key="3">
    <citation type="submission" date="2015-02" db="UniProtKB">
        <authorList>
            <consortium name="EnsemblProtists"/>
        </authorList>
    </citation>
    <scope>IDENTIFICATION</scope>
    <source>
        <strain evidence="4">DAOM BR144</strain>
    </source>
</reference>
<dbReference type="CDD" id="cd12531">
    <property type="entry name" value="RRM3_MEI2_like"/>
    <property type="match status" value="1"/>
</dbReference>
<evidence type="ECO:0000313" key="4">
    <source>
        <dbReference type="EnsemblProtists" id="PYU1_T012165"/>
    </source>
</evidence>
<evidence type="ECO:0000259" key="3">
    <source>
        <dbReference type="Pfam" id="PF04059"/>
    </source>
</evidence>
<dbReference type="InParanoid" id="K3X4L6"/>
<dbReference type="GO" id="GO:0003723">
    <property type="term" value="F:RNA binding"/>
    <property type="evidence" value="ECO:0007669"/>
    <property type="project" value="UniProtKB-KW"/>
</dbReference>
<feature type="compositionally biased region" description="Low complexity" evidence="2">
    <location>
        <begin position="584"/>
        <end position="596"/>
    </location>
</feature>
<dbReference type="STRING" id="431595.K3X4L6"/>
<dbReference type="EMBL" id="GL376601">
    <property type="status" value="NOT_ANNOTATED_CDS"/>
    <property type="molecule type" value="Genomic_DNA"/>
</dbReference>
<keyword evidence="1" id="KW-0694">RNA-binding</keyword>
<dbReference type="SUPFAM" id="SSF54928">
    <property type="entry name" value="RNA-binding domain, RBD"/>
    <property type="match status" value="1"/>
</dbReference>
<organism evidence="4 5">
    <name type="scientific">Globisporangium ultimum (strain ATCC 200006 / CBS 805.95 / DAOM BR144)</name>
    <name type="common">Pythium ultimum</name>
    <dbReference type="NCBI Taxonomy" id="431595"/>
    <lineage>
        <taxon>Eukaryota</taxon>
        <taxon>Sar</taxon>
        <taxon>Stramenopiles</taxon>
        <taxon>Oomycota</taxon>
        <taxon>Peronosporomycetes</taxon>
        <taxon>Pythiales</taxon>
        <taxon>Pythiaceae</taxon>
        <taxon>Globisporangium</taxon>
    </lineage>
</organism>
<evidence type="ECO:0000313" key="5">
    <source>
        <dbReference type="Proteomes" id="UP000019132"/>
    </source>
</evidence>
<evidence type="ECO:0000256" key="2">
    <source>
        <dbReference type="SAM" id="MobiDB-lite"/>
    </source>
</evidence>
<protein>
    <recommendedName>
        <fullName evidence="3">Mei2-like C-terminal RNA recognition motif domain-containing protein</fullName>
    </recommendedName>
</protein>
<feature type="region of interest" description="Disordered" evidence="2">
    <location>
        <begin position="809"/>
        <end position="835"/>
    </location>
</feature>
<feature type="region of interest" description="Disordered" evidence="2">
    <location>
        <begin position="1"/>
        <end position="22"/>
    </location>
</feature>
<dbReference type="HOGENOM" id="CLU_278169_0_0_1"/>
<dbReference type="InterPro" id="IPR034454">
    <property type="entry name" value="MEI2-like_RRM3"/>
</dbReference>
<dbReference type="InterPro" id="IPR007201">
    <property type="entry name" value="Mei2-like_Rrm_C"/>
</dbReference>
<dbReference type="EnsemblProtists" id="PYU1_T012165">
    <property type="protein sequence ID" value="PYU1_T012165"/>
    <property type="gene ID" value="PYU1_G012139"/>
</dbReference>
<accession>K3X4L6</accession>
<keyword evidence="5" id="KW-1185">Reference proteome</keyword>
<dbReference type="PANTHER" id="PTHR23189">
    <property type="entry name" value="RNA RECOGNITION MOTIF-CONTAINING"/>
    <property type="match status" value="1"/>
</dbReference>
<feature type="compositionally biased region" description="Low complexity" evidence="2">
    <location>
        <begin position="940"/>
        <end position="958"/>
    </location>
</feature>
<evidence type="ECO:0000256" key="1">
    <source>
        <dbReference type="ARBA" id="ARBA00022884"/>
    </source>
</evidence>
<feature type="region of interest" description="Disordered" evidence="2">
    <location>
        <begin position="158"/>
        <end position="177"/>
    </location>
</feature>
<feature type="domain" description="Mei2-like C-terminal RNA recognition motif" evidence="3">
    <location>
        <begin position="691"/>
        <end position="787"/>
    </location>
</feature>
<feature type="compositionally biased region" description="Low complexity" evidence="2">
    <location>
        <begin position="633"/>
        <end position="663"/>
    </location>
</feature>
<feature type="region of interest" description="Disordered" evidence="2">
    <location>
        <begin position="569"/>
        <end position="596"/>
    </location>
</feature>